<keyword evidence="1" id="KW-0472">Membrane</keyword>
<gene>
    <name evidence="2" type="ORF">CTI12_AA429490</name>
</gene>
<comment type="caution">
    <text evidence="2">The sequence shown here is derived from an EMBL/GenBank/DDBJ whole genome shotgun (WGS) entry which is preliminary data.</text>
</comment>
<keyword evidence="1" id="KW-1133">Transmembrane helix</keyword>
<dbReference type="OrthoDB" id="1938319at2759"/>
<name>A0A2U1M1J9_ARTAN</name>
<keyword evidence="1" id="KW-0812">Transmembrane</keyword>
<reference evidence="2 3" key="1">
    <citation type="journal article" date="2018" name="Mol. Plant">
        <title>The genome of Artemisia annua provides insight into the evolution of Asteraceae family and artemisinin biosynthesis.</title>
        <authorList>
            <person name="Shen Q."/>
            <person name="Zhang L."/>
            <person name="Liao Z."/>
            <person name="Wang S."/>
            <person name="Yan T."/>
            <person name="Shi P."/>
            <person name="Liu M."/>
            <person name="Fu X."/>
            <person name="Pan Q."/>
            <person name="Wang Y."/>
            <person name="Lv Z."/>
            <person name="Lu X."/>
            <person name="Zhang F."/>
            <person name="Jiang W."/>
            <person name="Ma Y."/>
            <person name="Chen M."/>
            <person name="Hao X."/>
            <person name="Li L."/>
            <person name="Tang Y."/>
            <person name="Lv G."/>
            <person name="Zhou Y."/>
            <person name="Sun X."/>
            <person name="Brodelius P.E."/>
            <person name="Rose J.K.C."/>
            <person name="Tang K."/>
        </authorList>
    </citation>
    <scope>NUCLEOTIDE SEQUENCE [LARGE SCALE GENOMIC DNA]</scope>
    <source>
        <strain evidence="3">cv. Huhao1</strain>
        <tissue evidence="2">Leaf</tissue>
    </source>
</reference>
<keyword evidence="3" id="KW-1185">Reference proteome</keyword>
<evidence type="ECO:0000313" key="3">
    <source>
        <dbReference type="Proteomes" id="UP000245207"/>
    </source>
</evidence>
<dbReference type="Gene3D" id="3.30.200.20">
    <property type="entry name" value="Phosphorylase Kinase, domain 1"/>
    <property type="match status" value="1"/>
</dbReference>
<dbReference type="EMBL" id="PKPP01006852">
    <property type="protein sequence ID" value="PWA55138.1"/>
    <property type="molecule type" value="Genomic_DNA"/>
</dbReference>
<protein>
    <submittedName>
        <fullName evidence="2">S-locus glycoprotein domain-containing protein</fullName>
    </submittedName>
</protein>
<dbReference type="AlphaFoldDB" id="A0A2U1M1J9"/>
<evidence type="ECO:0000313" key="2">
    <source>
        <dbReference type="EMBL" id="PWA55138.1"/>
    </source>
</evidence>
<accession>A0A2U1M1J9</accession>
<evidence type="ECO:0000256" key="1">
    <source>
        <dbReference type="SAM" id="Phobius"/>
    </source>
</evidence>
<organism evidence="2 3">
    <name type="scientific">Artemisia annua</name>
    <name type="common">Sweet wormwood</name>
    <dbReference type="NCBI Taxonomy" id="35608"/>
    <lineage>
        <taxon>Eukaryota</taxon>
        <taxon>Viridiplantae</taxon>
        <taxon>Streptophyta</taxon>
        <taxon>Embryophyta</taxon>
        <taxon>Tracheophyta</taxon>
        <taxon>Spermatophyta</taxon>
        <taxon>Magnoliopsida</taxon>
        <taxon>eudicotyledons</taxon>
        <taxon>Gunneridae</taxon>
        <taxon>Pentapetalae</taxon>
        <taxon>asterids</taxon>
        <taxon>campanulids</taxon>
        <taxon>Asterales</taxon>
        <taxon>Asteraceae</taxon>
        <taxon>Asteroideae</taxon>
        <taxon>Anthemideae</taxon>
        <taxon>Artemisiinae</taxon>
        <taxon>Artemisia</taxon>
    </lineage>
</organism>
<dbReference type="Proteomes" id="UP000245207">
    <property type="component" value="Unassembled WGS sequence"/>
</dbReference>
<sequence length="82" mass="8578">MAVAQSVFRKEGGTNIKVILIGVFAGVFMIALGVLLNVGESHTESMELPLFSFSRVANATALFSPDNKLGVGGFGVVYKGSN</sequence>
<feature type="transmembrane region" description="Helical" evidence="1">
    <location>
        <begin position="18"/>
        <end position="38"/>
    </location>
</feature>
<proteinExistence type="predicted"/>
<dbReference type="STRING" id="35608.A0A2U1M1J9"/>